<dbReference type="GO" id="GO:0006207">
    <property type="term" value="P:'de novo' pyrimidine nucleobase biosynthetic process"/>
    <property type="evidence" value="ECO:0007669"/>
    <property type="project" value="InterPro"/>
</dbReference>
<keyword evidence="5 6" id="KW-0456">Lyase</keyword>
<keyword evidence="11" id="KW-1185">Reference proteome</keyword>
<dbReference type="InterPro" id="IPR013785">
    <property type="entry name" value="Aldolase_TIM"/>
</dbReference>
<gene>
    <name evidence="6" type="primary">pyrF</name>
    <name evidence="10" type="ordered locus">Corgl_1024</name>
</gene>
<evidence type="ECO:0000313" key="11">
    <source>
        <dbReference type="Proteomes" id="UP000006851"/>
    </source>
</evidence>
<feature type="binding site" evidence="6 8">
    <location>
        <position position="196"/>
    </location>
    <ligand>
        <name>substrate</name>
    </ligand>
</feature>
<dbReference type="eggNOG" id="COG0284">
    <property type="taxonomic scope" value="Bacteria"/>
</dbReference>
<dbReference type="InterPro" id="IPR001754">
    <property type="entry name" value="OMPdeCOase_dom"/>
</dbReference>
<dbReference type="GO" id="GO:0044205">
    <property type="term" value="P:'de novo' UMP biosynthetic process"/>
    <property type="evidence" value="ECO:0007669"/>
    <property type="project" value="UniProtKB-UniRule"/>
</dbReference>
<feature type="binding site" evidence="6 8">
    <location>
        <position position="187"/>
    </location>
    <ligand>
        <name>substrate</name>
    </ligand>
</feature>
<evidence type="ECO:0000256" key="8">
    <source>
        <dbReference type="PIRSR" id="PIRSR614732-2"/>
    </source>
</evidence>
<feature type="binding site" evidence="6 8">
    <location>
        <position position="15"/>
    </location>
    <ligand>
        <name>substrate</name>
    </ligand>
</feature>
<feature type="binding site" evidence="6 8">
    <location>
        <position position="126"/>
    </location>
    <ligand>
        <name>substrate</name>
    </ligand>
</feature>
<feature type="active site" description="For OMPdecase activity" evidence="7">
    <location>
        <position position="65"/>
    </location>
</feature>
<evidence type="ECO:0000313" key="10">
    <source>
        <dbReference type="EMBL" id="AEB07132.1"/>
    </source>
</evidence>
<dbReference type="PANTHER" id="PTHR32119">
    <property type="entry name" value="OROTIDINE 5'-PHOSPHATE DECARBOXYLASE"/>
    <property type="match status" value="1"/>
</dbReference>
<dbReference type="InterPro" id="IPR011060">
    <property type="entry name" value="RibuloseP-bd_barrel"/>
</dbReference>
<evidence type="ECO:0000256" key="6">
    <source>
        <dbReference type="HAMAP-Rule" id="MF_01200"/>
    </source>
</evidence>
<evidence type="ECO:0000256" key="5">
    <source>
        <dbReference type="ARBA" id="ARBA00023239"/>
    </source>
</evidence>
<feature type="active site" description="For OMPdecase activity" evidence="7">
    <location>
        <position position="68"/>
    </location>
</feature>
<dbReference type="UniPathway" id="UPA00070">
    <property type="reaction ID" value="UER00120"/>
</dbReference>
<feature type="binding site" evidence="6 8">
    <location>
        <position position="216"/>
    </location>
    <ligand>
        <name>substrate</name>
    </ligand>
</feature>
<feature type="domain" description="Orotidine 5'-phosphate decarboxylase" evidence="9">
    <location>
        <begin position="9"/>
        <end position="232"/>
    </location>
</feature>
<feature type="binding site" evidence="6">
    <location>
        <begin position="63"/>
        <end position="72"/>
    </location>
    <ligand>
        <name>substrate</name>
    </ligand>
</feature>
<dbReference type="EMBL" id="CP002628">
    <property type="protein sequence ID" value="AEB07132.1"/>
    <property type="molecule type" value="Genomic_DNA"/>
</dbReference>
<protein>
    <recommendedName>
        <fullName evidence="6">Orotidine 5'-phosphate decarboxylase</fullName>
        <ecNumber evidence="6">4.1.1.23</ecNumber>
    </recommendedName>
    <alternativeName>
        <fullName evidence="6">OMP decarboxylase</fullName>
        <shortName evidence="6">OMPDCase</shortName>
        <shortName evidence="6">OMPdecase</shortName>
    </alternativeName>
</protein>
<dbReference type="RefSeq" id="WP_013708875.1">
    <property type="nucleotide sequence ID" value="NC_015389.1"/>
</dbReference>
<evidence type="ECO:0000256" key="2">
    <source>
        <dbReference type="ARBA" id="ARBA00004861"/>
    </source>
</evidence>
<dbReference type="GO" id="GO:0004590">
    <property type="term" value="F:orotidine-5'-phosphate decarboxylase activity"/>
    <property type="evidence" value="ECO:0007669"/>
    <property type="project" value="UniProtKB-UniRule"/>
</dbReference>
<dbReference type="CDD" id="cd04725">
    <property type="entry name" value="OMP_decarboxylase_like"/>
    <property type="match status" value="1"/>
</dbReference>
<dbReference type="PANTHER" id="PTHR32119:SF2">
    <property type="entry name" value="OROTIDINE 5'-PHOSPHATE DECARBOXYLASE"/>
    <property type="match status" value="1"/>
</dbReference>
<dbReference type="STRING" id="700015.Corgl_1024"/>
<comment type="similarity">
    <text evidence="6">Belongs to the OMP decarboxylase family. Type 1 subfamily.</text>
</comment>
<dbReference type="Proteomes" id="UP000006851">
    <property type="component" value="Chromosome"/>
</dbReference>
<dbReference type="SUPFAM" id="SSF51366">
    <property type="entry name" value="Ribulose-phoshate binding barrel"/>
    <property type="match status" value="1"/>
</dbReference>
<evidence type="ECO:0000256" key="7">
    <source>
        <dbReference type="PIRSR" id="PIRSR614732-1"/>
    </source>
</evidence>
<dbReference type="HAMAP" id="MF_01200_B">
    <property type="entry name" value="OMPdecase_type1_B"/>
    <property type="match status" value="1"/>
</dbReference>
<feature type="binding site" evidence="6 8">
    <location>
        <position position="217"/>
    </location>
    <ligand>
        <name>substrate</name>
    </ligand>
</feature>
<dbReference type="KEGG" id="cgo:Corgl_1024"/>
<comment type="function">
    <text evidence="1 6">Catalyzes the decarboxylation of orotidine 5'-monophosphate (OMP) to uridine 5'-monophosphate (UMP).</text>
</comment>
<feature type="binding site" evidence="6 8">
    <location>
        <position position="36"/>
    </location>
    <ligand>
        <name>substrate</name>
    </ligand>
</feature>
<reference evidence="11" key="1">
    <citation type="journal article" date="2013" name="Stand. Genomic Sci.">
        <title>Complete genome sequence of Coriobacterium glomerans type strain (PW2(T)) from the midgut of Pyrrhocoris apterus L. (red soldier bug).</title>
        <authorList>
            <person name="Stackebrandt E."/>
            <person name="Zeytun A."/>
            <person name="Lapidus A."/>
            <person name="Nolan M."/>
            <person name="Lucas S."/>
            <person name="Hammon N."/>
            <person name="Deshpande S."/>
            <person name="Cheng J.F."/>
            <person name="Tapia R."/>
            <person name="Goodwin L.A."/>
            <person name="Pitluck S."/>
            <person name="Liolios K."/>
            <person name="Pagani I."/>
            <person name="Ivanova N."/>
            <person name="Mavromatis K."/>
            <person name="Mikhailova N."/>
            <person name="Huntemann M."/>
            <person name="Pati A."/>
            <person name="Chen A."/>
            <person name="Palaniappan K."/>
            <person name="Chang Y.J."/>
            <person name="Land M."/>
            <person name="Hauser L."/>
            <person name="Rohde M."/>
            <person name="Pukall R."/>
            <person name="Goker M."/>
            <person name="Detter J.C."/>
            <person name="Woyke T."/>
            <person name="Bristow J."/>
            <person name="Eisen J.A."/>
            <person name="Markowitz V."/>
            <person name="Hugenholtz P."/>
            <person name="Kyrpides N.C."/>
            <person name="Klenk H.P."/>
        </authorList>
    </citation>
    <scope>NUCLEOTIDE SEQUENCE</scope>
    <source>
        <strain evidence="11">ATCC 49209 / DSM 20642 / JCM 10262 / PW2</strain>
    </source>
</reference>
<keyword evidence="4 6" id="KW-0665">Pyrimidine biosynthesis</keyword>
<dbReference type="EC" id="4.1.1.23" evidence="6"/>
<evidence type="ECO:0000256" key="1">
    <source>
        <dbReference type="ARBA" id="ARBA00002356"/>
    </source>
</evidence>
<comment type="pathway">
    <text evidence="2 6">Pyrimidine metabolism; UMP biosynthesis via de novo pathway; UMP from orotate: step 2/2.</text>
</comment>
<dbReference type="Gene3D" id="3.20.20.70">
    <property type="entry name" value="Aldolase class I"/>
    <property type="match status" value="1"/>
</dbReference>
<dbReference type="GO" id="GO:0005829">
    <property type="term" value="C:cytosol"/>
    <property type="evidence" value="ECO:0007669"/>
    <property type="project" value="TreeGrafter"/>
</dbReference>
<proteinExistence type="inferred from homology"/>
<evidence type="ECO:0000256" key="3">
    <source>
        <dbReference type="ARBA" id="ARBA00022793"/>
    </source>
</evidence>
<name>F2N9M9_CORGP</name>
<dbReference type="NCBIfam" id="TIGR01740">
    <property type="entry name" value="pyrF"/>
    <property type="match status" value="1"/>
</dbReference>
<feature type="active site" description="Proton donor" evidence="6">
    <location>
        <position position="65"/>
    </location>
</feature>
<evidence type="ECO:0000259" key="9">
    <source>
        <dbReference type="SMART" id="SM00934"/>
    </source>
</evidence>
<keyword evidence="3 6" id="KW-0210">Decarboxylase</keyword>
<feature type="active site" description="For OMPdecase activity" evidence="7">
    <location>
        <position position="63"/>
    </location>
</feature>
<dbReference type="NCBIfam" id="NF001273">
    <property type="entry name" value="PRK00230.1"/>
    <property type="match status" value="1"/>
</dbReference>
<accession>F2N9M9</accession>
<dbReference type="AlphaFoldDB" id="F2N9M9"/>
<evidence type="ECO:0000256" key="4">
    <source>
        <dbReference type="ARBA" id="ARBA00022975"/>
    </source>
</evidence>
<dbReference type="HOGENOM" id="CLU_067069_1_0_11"/>
<sequence>MELRDAQDKVMVALDCRSDQALALATALEGHARWMKVGITLIYDEGPAFVMALKRRGYKVFLDAKFHDIPFQVERAVKSASFSGADLITVHGAGSAQMLRACRRGADEAADVMGKRPLLAAITVLTSMNEEELARVGVTRPIAEQALALARLAHDSGIDGVVCSPQEAASMRSLLGPDALVVTPGVRPRGAARGDQSRVATPAEAVRAGASHIVVGRPITCADDPLAAFDAIVGELVDDVA</sequence>
<dbReference type="OrthoDB" id="9806203at2"/>
<dbReference type="Pfam" id="PF00215">
    <property type="entry name" value="OMPdecase"/>
    <property type="match status" value="1"/>
</dbReference>
<organism evidence="10 11">
    <name type="scientific">Coriobacterium glomerans (strain ATCC 49209 / DSM 20642 / JCM 10262 / PW2)</name>
    <dbReference type="NCBI Taxonomy" id="700015"/>
    <lineage>
        <taxon>Bacteria</taxon>
        <taxon>Bacillati</taxon>
        <taxon>Actinomycetota</taxon>
        <taxon>Coriobacteriia</taxon>
        <taxon>Coriobacteriales</taxon>
        <taxon>Coriobacteriaceae</taxon>
        <taxon>Coriobacterium</taxon>
    </lineage>
</organism>
<dbReference type="InterPro" id="IPR047596">
    <property type="entry name" value="OMPdecase_bac"/>
</dbReference>
<dbReference type="SMART" id="SM00934">
    <property type="entry name" value="OMPdecase"/>
    <property type="match status" value="1"/>
</dbReference>
<comment type="subunit">
    <text evidence="6">Homodimer.</text>
</comment>
<comment type="catalytic activity">
    <reaction evidence="6">
        <text>orotidine 5'-phosphate + H(+) = UMP + CO2</text>
        <dbReference type="Rhea" id="RHEA:11596"/>
        <dbReference type="ChEBI" id="CHEBI:15378"/>
        <dbReference type="ChEBI" id="CHEBI:16526"/>
        <dbReference type="ChEBI" id="CHEBI:57538"/>
        <dbReference type="ChEBI" id="CHEBI:57865"/>
        <dbReference type="EC" id="4.1.1.23"/>
    </reaction>
</comment>
<dbReference type="InterPro" id="IPR014732">
    <property type="entry name" value="OMPdecase"/>
</dbReference>